<dbReference type="EMBL" id="KV875887">
    <property type="protein sequence ID" value="RZR73344.1"/>
    <property type="molecule type" value="Genomic_DNA"/>
</dbReference>
<accession>A0A445MGE4</accession>
<protein>
    <submittedName>
        <fullName evidence="1">Uncharacterized protein</fullName>
    </submittedName>
</protein>
<proteinExistence type="predicted"/>
<gene>
    <name evidence="1" type="ORF">BHM03_00022965</name>
</gene>
<organism evidence="1">
    <name type="scientific">Ensete ventricosum</name>
    <name type="common">Abyssinian banana</name>
    <name type="synonym">Musa ensete</name>
    <dbReference type="NCBI Taxonomy" id="4639"/>
    <lineage>
        <taxon>Eukaryota</taxon>
        <taxon>Viridiplantae</taxon>
        <taxon>Streptophyta</taxon>
        <taxon>Embryophyta</taxon>
        <taxon>Tracheophyta</taxon>
        <taxon>Spermatophyta</taxon>
        <taxon>Magnoliopsida</taxon>
        <taxon>Liliopsida</taxon>
        <taxon>Zingiberales</taxon>
        <taxon>Musaceae</taxon>
        <taxon>Ensete</taxon>
    </lineage>
</organism>
<dbReference type="Proteomes" id="UP000290560">
    <property type="component" value="Unassembled WGS sequence"/>
</dbReference>
<sequence length="78" mass="8929">MREKGRAPKRYARETIENGKILLRRMRVVLGSDLKDVVVAEVGLDRVFESQTLRRGRWSSGLRVIFHSCISLQRCSAA</sequence>
<reference evidence="1" key="1">
    <citation type="journal article" date="2018" name="Data Brief">
        <title>Genome sequence data from 17 accessions of Ensete ventricosum, a staple food crop for millions in Ethiopia.</title>
        <authorList>
            <person name="Yemataw Z."/>
            <person name="Muzemil S."/>
            <person name="Ambachew D."/>
            <person name="Tripathi L."/>
            <person name="Tesfaye K."/>
            <person name="Chala A."/>
            <person name="Farbos A."/>
            <person name="O'Neill P."/>
            <person name="Moore K."/>
            <person name="Grant M."/>
            <person name="Studholme D.J."/>
        </authorList>
    </citation>
    <scope>NUCLEOTIDE SEQUENCE [LARGE SCALE GENOMIC DNA]</scope>
    <source>
        <tissue evidence="1">Leaf</tissue>
    </source>
</reference>
<name>A0A445MGE4_ENSVE</name>
<evidence type="ECO:0000313" key="1">
    <source>
        <dbReference type="EMBL" id="RZR73344.1"/>
    </source>
</evidence>
<dbReference type="AlphaFoldDB" id="A0A445MGE4"/>